<gene>
    <name evidence="3" type="ORF">G8770_22855</name>
</gene>
<feature type="transmembrane region" description="Helical" evidence="1">
    <location>
        <begin position="140"/>
        <end position="160"/>
    </location>
</feature>
<accession>A0A9E5T4S7</accession>
<feature type="transmembrane region" description="Helical" evidence="1">
    <location>
        <begin position="235"/>
        <end position="254"/>
    </location>
</feature>
<feature type="transmembrane region" description="Helical" evidence="1">
    <location>
        <begin position="43"/>
        <end position="62"/>
    </location>
</feature>
<dbReference type="PIRSF" id="PIRSF036542">
    <property type="entry name" value="SpmA_SpmB"/>
    <property type="match status" value="1"/>
</dbReference>
<organism evidence="3 4">
    <name type="scientific">Pseudomaricurvus hydrocarbonicus</name>
    <dbReference type="NCBI Taxonomy" id="1470433"/>
    <lineage>
        <taxon>Bacteria</taxon>
        <taxon>Pseudomonadati</taxon>
        <taxon>Pseudomonadota</taxon>
        <taxon>Gammaproteobacteria</taxon>
        <taxon>Cellvibrionales</taxon>
        <taxon>Cellvibrionaceae</taxon>
        <taxon>Pseudomaricurvus</taxon>
    </lineage>
</organism>
<dbReference type="Pfam" id="PF07670">
    <property type="entry name" value="Gate"/>
    <property type="match status" value="2"/>
</dbReference>
<dbReference type="PANTHER" id="PTHR35793:SF2">
    <property type="entry name" value="INNER MEMBRANE PROTEIN YJIG"/>
    <property type="match status" value="1"/>
</dbReference>
<feature type="domain" description="Nucleoside transporter/FeoB GTPase Gate" evidence="2">
    <location>
        <begin position="276"/>
        <end position="380"/>
    </location>
</feature>
<evidence type="ECO:0000259" key="2">
    <source>
        <dbReference type="Pfam" id="PF07670"/>
    </source>
</evidence>
<evidence type="ECO:0000256" key="1">
    <source>
        <dbReference type="SAM" id="Phobius"/>
    </source>
</evidence>
<dbReference type="EMBL" id="JAAONZ010000030">
    <property type="protein sequence ID" value="NHO68403.1"/>
    <property type="molecule type" value="Genomic_DNA"/>
</dbReference>
<dbReference type="AlphaFoldDB" id="A0A9E5T4S7"/>
<dbReference type="PANTHER" id="PTHR35793">
    <property type="entry name" value="INNER MEMBRANE PROTEIN YJIG"/>
    <property type="match status" value="1"/>
</dbReference>
<proteinExistence type="predicted"/>
<feature type="transmembrane region" description="Helical" evidence="1">
    <location>
        <begin position="204"/>
        <end position="223"/>
    </location>
</feature>
<feature type="domain" description="Nucleoside transporter/FeoB GTPase Gate" evidence="2">
    <location>
        <begin position="49"/>
        <end position="159"/>
    </location>
</feature>
<dbReference type="Proteomes" id="UP000787472">
    <property type="component" value="Unassembled WGS sequence"/>
</dbReference>
<dbReference type="GO" id="GO:0005886">
    <property type="term" value="C:plasma membrane"/>
    <property type="evidence" value="ECO:0007669"/>
    <property type="project" value="TreeGrafter"/>
</dbReference>
<keyword evidence="1" id="KW-1133">Transmembrane helix</keyword>
<keyword evidence="1" id="KW-0472">Membrane</keyword>
<evidence type="ECO:0000313" key="3">
    <source>
        <dbReference type="EMBL" id="NHO68403.1"/>
    </source>
</evidence>
<protein>
    <submittedName>
        <fullName evidence="3">Spore maturation protein</fullName>
    </submittedName>
</protein>
<feature type="transmembrane region" description="Helical" evidence="1">
    <location>
        <begin position="274"/>
        <end position="292"/>
    </location>
</feature>
<comment type="caution">
    <text evidence="3">The sequence shown here is derived from an EMBL/GenBank/DDBJ whole genome shotgun (WGS) entry which is preliminary data.</text>
</comment>
<keyword evidence="4" id="KW-1185">Reference proteome</keyword>
<sequence>MLNWIWLFFFFSAFVSALAQLVFQGNTEIFNTLVASLFDMSRLSFDIALGLVGILTLWMGILKIGENAGLVEKLSRLLSPLFAHLMPEVPKNHPALGHISMNFAANIMGLDNAATPIGIKAMQSLQDINPRKDTASNAQILFLVLNTSSLTLFPIAILMYRAQQGAADPAVVFLPILLATCASSIAGLLVVAFVQKLDIFNRVVLGYLGVIGVALASLVVYLLKLSPEELARTSSLMANCLLFSVVILFMAMGIRRKINVYESFIEGAKEGFQLAITILPFLLAMLVAIGVFRASGMLEYCLVALRWVFEWGGMDTRFVDALPTAFMKPLSGSGARAMMLETMNNFGVDSFPALIAATVQGSTETTFYVLAVYFGAVGIKRIRHAVACGLFADFVGVVTAIFVGYWFFG</sequence>
<name>A0A9E5T4S7_9GAMM</name>
<dbReference type="InterPro" id="IPR011415">
    <property type="entry name" value="SpmA_SpmB"/>
</dbReference>
<evidence type="ECO:0000313" key="4">
    <source>
        <dbReference type="Proteomes" id="UP000787472"/>
    </source>
</evidence>
<feature type="transmembrane region" description="Helical" evidence="1">
    <location>
        <begin position="172"/>
        <end position="192"/>
    </location>
</feature>
<keyword evidence="1" id="KW-0812">Transmembrane</keyword>
<dbReference type="RefSeq" id="WP_167192366.1">
    <property type="nucleotide sequence ID" value="NZ_JAAONZ010000030.1"/>
</dbReference>
<reference evidence="3" key="1">
    <citation type="submission" date="2020-03" db="EMBL/GenBank/DDBJ databases">
        <authorList>
            <person name="Guo F."/>
        </authorList>
    </citation>
    <scope>NUCLEOTIDE SEQUENCE</scope>
    <source>
        <strain evidence="3">JCM 30134</strain>
    </source>
</reference>
<feature type="transmembrane region" description="Helical" evidence="1">
    <location>
        <begin position="386"/>
        <end position="408"/>
    </location>
</feature>
<dbReference type="InterPro" id="IPR052549">
    <property type="entry name" value="SpmB"/>
</dbReference>
<feature type="transmembrane region" description="Helical" evidence="1">
    <location>
        <begin position="351"/>
        <end position="374"/>
    </location>
</feature>
<dbReference type="InterPro" id="IPR011642">
    <property type="entry name" value="Gate_dom"/>
</dbReference>